<proteinExistence type="predicted"/>
<evidence type="ECO:0000313" key="1">
    <source>
        <dbReference type="EMBL" id="QHT15697.1"/>
    </source>
</evidence>
<dbReference type="EMBL" id="MN739613">
    <property type="protein sequence ID" value="QHT15697.1"/>
    <property type="molecule type" value="Genomic_DNA"/>
</dbReference>
<organism evidence="1">
    <name type="scientific">viral metagenome</name>
    <dbReference type="NCBI Taxonomy" id="1070528"/>
    <lineage>
        <taxon>unclassified sequences</taxon>
        <taxon>metagenomes</taxon>
        <taxon>organismal metagenomes</taxon>
    </lineage>
</organism>
<accession>A0A6C0DGN9</accession>
<protein>
    <submittedName>
        <fullName evidence="1">Uncharacterized protein</fullName>
    </submittedName>
</protein>
<name>A0A6C0DGN9_9ZZZZ</name>
<sequence length="100" mass="10417">MSAPPIGFDPKASMLPAGDGPIIGMKGGGPPSIVDITLLLDAIVTRLGTTPLEPGKEISLPKTTAVTAATTEGGSLKRKRKLKKHVRFVLKDTVKVVTTD</sequence>
<dbReference type="AlphaFoldDB" id="A0A6C0DGN9"/>
<reference evidence="1" key="1">
    <citation type="journal article" date="2020" name="Nature">
        <title>Giant virus diversity and host interactions through global metagenomics.</title>
        <authorList>
            <person name="Schulz F."/>
            <person name="Roux S."/>
            <person name="Paez-Espino D."/>
            <person name="Jungbluth S."/>
            <person name="Walsh D.A."/>
            <person name="Denef V.J."/>
            <person name="McMahon K.D."/>
            <person name="Konstantinidis K.T."/>
            <person name="Eloe-Fadrosh E.A."/>
            <person name="Kyrpides N.C."/>
            <person name="Woyke T."/>
        </authorList>
    </citation>
    <scope>NUCLEOTIDE SEQUENCE</scope>
    <source>
        <strain evidence="1">GVMAG-M-3300023174-176</strain>
    </source>
</reference>